<reference evidence="2" key="1">
    <citation type="submission" date="2016-06" db="EMBL/GenBank/DDBJ databases">
        <title>Four novel species of enterococci isolated from chicken manure.</title>
        <authorList>
            <person name="Van Tyne D."/>
        </authorList>
    </citation>
    <scope>NUCLEOTIDE SEQUENCE [LARGE SCALE GENOMIC DNA]</scope>
    <source>
        <strain evidence="2">JM9A</strain>
    </source>
</reference>
<accession>A0ABV0F388</accession>
<protein>
    <recommendedName>
        <fullName evidence="3">HK97 gp10 family phage protein</fullName>
    </recommendedName>
</protein>
<reference evidence="1 2" key="2">
    <citation type="submission" date="2024-02" db="EMBL/GenBank/DDBJ databases">
        <title>The Genome Sequence of Enterococcus diestrammenae JM9A.</title>
        <authorList>
            <person name="Earl A."/>
            <person name="Manson A."/>
            <person name="Gilmore M."/>
            <person name="Sanders J."/>
            <person name="Shea T."/>
            <person name="Howe W."/>
            <person name="Livny J."/>
            <person name="Cuomo C."/>
            <person name="Neafsey D."/>
            <person name="Birren B."/>
        </authorList>
    </citation>
    <scope>NUCLEOTIDE SEQUENCE [LARGE SCALE GENOMIC DNA]</scope>
    <source>
        <strain evidence="1 2">JM9A</strain>
    </source>
</reference>
<dbReference type="EMBL" id="MAEI02000001">
    <property type="protein sequence ID" value="MEO1782514.1"/>
    <property type="molecule type" value="Genomic_DNA"/>
</dbReference>
<evidence type="ECO:0000313" key="2">
    <source>
        <dbReference type="Proteomes" id="UP001429357"/>
    </source>
</evidence>
<evidence type="ECO:0000313" key="1">
    <source>
        <dbReference type="EMBL" id="MEO1782514.1"/>
    </source>
</evidence>
<gene>
    <name evidence="1" type="ORF">BAU18_002126</name>
</gene>
<name>A0ABV0F388_9ENTE</name>
<organism evidence="1 2">
    <name type="scientific">Enterococcus diestrammenae</name>
    <dbReference type="NCBI Taxonomy" id="1155073"/>
    <lineage>
        <taxon>Bacteria</taxon>
        <taxon>Bacillati</taxon>
        <taxon>Bacillota</taxon>
        <taxon>Bacilli</taxon>
        <taxon>Lactobacillales</taxon>
        <taxon>Enterococcaceae</taxon>
        <taxon>Enterococcus</taxon>
    </lineage>
</organism>
<keyword evidence="2" id="KW-1185">Reference proteome</keyword>
<dbReference type="RefSeq" id="WP_161870023.1">
    <property type="nucleotide sequence ID" value="NZ_MAEI02000001.1"/>
</dbReference>
<comment type="caution">
    <text evidence="1">The sequence shown here is derived from an EMBL/GenBank/DDBJ whole genome shotgun (WGS) entry which is preliminary data.</text>
</comment>
<sequence>MGVEIKGLDSLRRKLKATPKILEDAMWDATFEITELIKQATELRIASSVKYSSGELLGSFKNEVVINAQGKIVGRVWSDKEQAMYREFGTGPVGQESKKDLPEGVTPVYTTSAWFIPAEKTGVDLEAVYGIPRITIQGKDFFLTRGQPARPALYPSLKEIVEQAPDIYKEHVQKRLKELK</sequence>
<dbReference type="Proteomes" id="UP001429357">
    <property type="component" value="Unassembled WGS sequence"/>
</dbReference>
<proteinExistence type="predicted"/>
<evidence type="ECO:0008006" key="3">
    <source>
        <dbReference type="Google" id="ProtNLM"/>
    </source>
</evidence>